<dbReference type="Gene3D" id="3.20.20.190">
    <property type="entry name" value="Phosphatidylinositol (PI) phosphodiesterase"/>
    <property type="match status" value="1"/>
</dbReference>
<reference evidence="1 2" key="1">
    <citation type="journal article" date="2021" name="BMC Genomics">
        <title>Datura genome reveals duplications of psychoactive alkaloid biosynthetic genes and high mutation rate following tissue culture.</title>
        <authorList>
            <person name="Rajewski A."/>
            <person name="Carter-House D."/>
            <person name="Stajich J."/>
            <person name="Litt A."/>
        </authorList>
    </citation>
    <scope>NUCLEOTIDE SEQUENCE [LARGE SCALE GENOMIC DNA]</scope>
    <source>
        <strain evidence="1">AR-01</strain>
    </source>
</reference>
<accession>A0ABS8WFM3</accession>
<sequence>MEKSSNGRSKRMMDMKLCTLQDVFENVSQSVGFNIEFKFDDNRSYKEEELVRVIRAVLQSSVRARQRQAHHVLELSTRCNSIGQEATDLLSPIGRKWFAQYMMGVEGVIVDFVEEITSAVSGFRNKFIMPKEHLLLLEKRLLKRNKLPAQT</sequence>
<protein>
    <submittedName>
        <fullName evidence="1">Uncharacterized protein</fullName>
    </submittedName>
</protein>
<organism evidence="1 2">
    <name type="scientific">Datura stramonium</name>
    <name type="common">Jimsonweed</name>
    <name type="synonym">Common thornapple</name>
    <dbReference type="NCBI Taxonomy" id="4076"/>
    <lineage>
        <taxon>Eukaryota</taxon>
        <taxon>Viridiplantae</taxon>
        <taxon>Streptophyta</taxon>
        <taxon>Embryophyta</taxon>
        <taxon>Tracheophyta</taxon>
        <taxon>Spermatophyta</taxon>
        <taxon>Magnoliopsida</taxon>
        <taxon>eudicotyledons</taxon>
        <taxon>Gunneridae</taxon>
        <taxon>Pentapetalae</taxon>
        <taxon>asterids</taxon>
        <taxon>lamiids</taxon>
        <taxon>Solanales</taxon>
        <taxon>Solanaceae</taxon>
        <taxon>Solanoideae</taxon>
        <taxon>Datureae</taxon>
        <taxon>Datura</taxon>
    </lineage>
</organism>
<evidence type="ECO:0000313" key="1">
    <source>
        <dbReference type="EMBL" id="MCE3049583.1"/>
    </source>
</evidence>
<dbReference type="PANTHER" id="PTHR22958:SF34">
    <property type="entry name" value="GLYCEROPHOSPHODIESTER PHOSPHODIESTERASE GDPD3"/>
    <property type="match status" value="1"/>
</dbReference>
<name>A0ABS8WFM3_DATST</name>
<gene>
    <name evidence="1" type="ORF">HAX54_045207</name>
</gene>
<dbReference type="EMBL" id="JACEIK010006996">
    <property type="protein sequence ID" value="MCE3049583.1"/>
    <property type="molecule type" value="Genomic_DNA"/>
</dbReference>
<dbReference type="Proteomes" id="UP000823775">
    <property type="component" value="Unassembled WGS sequence"/>
</dbReference>
<dbReference type="InterPro" id="IPR051578">
    <property type="entry name" value="GDPD"/>
</dbReference>
<evidence type="ECO:0000313" key="2">
    <source>
        <dbReference type="Proteomes" id="UP000823775"/>
    </source>
</evidence>
<keyword evidence="2" id="KW-1185">Reference proteome</keyword>
<dbReference type="InterPro" id="IPR017946">
    <property type="entry name" value="PLC-like_Pdiesterase_TIM-brl"/>
</dbReference>
<proteinExistence type="predicted"/>
<comment type="caution">
    <text evidence="1">The sequence shown here is derived from an EMBL/GenBank/DDBJ whole genome shotgun (WGS) entry which is preliminary data.</text>
</comment>
<dbReference type="PANTHER" id="PTHR22958">
    <property type="entry name" value="GLYCEROPHOSPHORYL DIESTER PHOSPHODIESTERASE"/>
    <property type="match status" value="1"/>
</dbReference>